<dbReference type="Proteomes" id="UP000632222">
    <property type="component" value="Unassembled WGS sequence"/>
</dbReference>
<comment type="caution">
    <text evidence="1">The sequence shown here is derived from an EMBL/GenBank/DDBJ whole genome shotgun (WGS) entry which is preliminary data.</text>
</comment>
<evidence type="ECO:0000313" key="2">
    <source>
        <dbReference type="Proteomes" id="UP000632222"/>
    </source>
</evidence>
<name>A0ABQ2D605_9DEIO</name>
<protein>
    <submittedName>
        <fullName evidence="1">Uncharacterized protein</fullName>
    </submittedName>
</protein>
<organism evidence="1 2">
    <name type="scientific">Deinococcus roseus</name>
    <dbReference type="NCBI Taxonomy" id="392414"/>
    <lineage>
        <taxon>Bacteria</taxon>
        <taxon>Thermotogati</taxon>
        <taxon>Deinococcota</taxon>
        <taxon>Deinococci</taxon>
        <taxon>Deinococcales</taxon>
        <taxon>Deinococcaceae</taxon>
        <taxon>Deinococcus</taxon>
    </lineage>
</organism>
<sequence>MGTPEVEWKDFPDVNPKLHTGFEVRLWAERDVARVFFQTLKSHFRTEQI</sequence>
<accession>A0ABQ2D605</accession>
<reference evidence="2" key="1">
    <citation type="journal article" date="2019" name="Int. J. Syst. Evol. Microbiol.">
        <title>The Global Catalogue of Microorganisms (GCM) 10K type strain sequencing project: providing services to taxonomists for standard genome sequencing and annotation.</title>
        <authorList>
            <consortium name="The Broad Institute Genomics Platform"/>
            <consortium name="The Broad Institute Genome Sequencing Center for Infectious Disease"/>
            <person name="Wu L."/>
            <person name="Ma J."/>
        </authorList>
    </citation>
    <scope>NUCLEOTIDE SEQUENCE [LARGE SCALE GENOMIC DNA]</scope>
    <source>
        <strain evidence="2">JCM 14370</strain>
    </source>
</reference>
<dbReference type="EMBL" id="BMOD01000014">
    <property type="protein sequence ID" value="GGJ44813.1"/>
    <property type="molecule type" value="Genomic_DNA"/>
</dbReference>
<keyword evidence="2" id="KW-1185">Reference proteome</keyword>
<evidence type="ECO:0000313" key="1">
    <source>
        <dbReference type="EMBL" id="GGJ44813.1"/>
    </source>
</evidence>
<proteinExistence type="predicted"/>
<gene>
    <name evidence="1" type="ORF">GCM10008938_33800</name>
</gene>